<gene>
    <name evidence="6" type="ORF">GCM10023320_68990</name>
</gene>
<evidence type="ECO:0000256" key="2">
    <source>
        <dbReference type="ARBA" id="ARBA00023054"/>
    </source>
</evidence>
<evidence type="ECO:0000256" key="1">
    <source>
        <dbReference type="ARBA" id="ARBA00004196"/>
    </source>
</evidence>
<feature type="compositionally biased region" description="Polar residues" evidence="4">
    <location>
        <begin position="186"/>
        <end position="196"/>
    </location>
</feature>
<dbReference type="Gene3D" id="2.40.420.20">
    <property type="match status" value="1"/>
</dbReference>
<organism evidence="6 7">
    <name type="scientific">Pseudonocardia adelaidensis</name>
    <dbReference type="NCBI Taxonomy" id="648754"/>
    <lineage>
        <taxon>Bacteria</taxon>
        <taxon>Bacillati</taxon>
        <taxon>Actinomycetota</taxon>
        <taxon>Actinomycetes</taxon>
        <taxon>Pseudonocardiales</taxon>
        <taxon>Pseudonocardiaceae</taxon>
        <taxon>Pseudonocardia</taxon>
    </lineage>
</organism>
<evidence type="ECO:0000256" key="3">
    <source>
        <dbReference type="SAM" id="Coils"/>
    </source>
</evidence>
<reference evidence="7" key="1">
    <citation type="journal article" date="2019" name="Int. J. Syst. Evol. Microbiol.">
        <title>The Global Catalogue of Microorganisms (GCM) 10K type strain sequencing project: providing services to taxonomists for standard genome sequencing and annotation.</title>
        <authorList>
            <consortium name="The Broad Institute Genomics Platform"/>
            <consortium name="The Broad Institute Genome Sequencing Center for Infectious Disease"/>
            <person name="Wu L."/>
            <person name="Ma J."/>
        </authorList>
    </citation>
    <scope>NUCLEOTIDE SEQUENCE [LARGE SCALE GENOMIC DNA]</scope>
    <source>
        <strain evidence="7">JCM 18302</strain>
    </source>
</reference>
<keyword evidence="7" id="KW-1185">Reference proteome</keyword>
<feature type="chain" id="PRO_5046931146" description="HlyD family secretion protein" evidence="5">
    <location>
        <begin position="25"/>
        <end position="563"/>
    </location>
</feature>
<dbReference type="PANTHER" id="PTHR32347">
    <property type="entry name" value="EFFLUX SYSTEM COMPONENT YKNX-RELATED"/>
    <property type="match status" value="1"/>
</dbReference>
<keyword evidence="2 3" id="KW-0175">Coiled coil</keyword>
<dbReference type="RefSeq" id="WP_345611014.1">
    <property type="nucleotide sequence ID" value="NZ_BAABJO010000036.1"/>
</dbReference>
<keyword evidence="5" id="KW-0732">Signal</keyword>
<evidence type="ECO:0000313" key="6">
    <source>
        <dbReference type="EMBL" id="GAA5136997.1"/>
    </source>
</evidence>
<dbReference type="PANTHER" id="PTHR32347:SF23">
    <property type="entry name" value="BLL5650 PROTEIN"/>
    <property type="match status" value="1"/>
</dbReference>
<dbReference type="Gene3D" id="2.40.50.100">
    <property type="match status" value="1"/>
</dbReference>
<feature type="region of interest" description="Disordered" evidence="4">
    <location>
        <begin position="358"/>
        <end position="392"/>
    </location>
</feature>
<evidence type="ECO:0008006" key="8">
    <source>
        <dbReference type="Google" id="ProtNLM"/>
    </source>
</evidence>
<dbReference type="Gene3D" id="2.40.30.170">
    <property type="match status" value="1"/>
</dbReference>
<dbReference type="InterPro" id="IPR050465">
    <property type="entry name" value="UPF0194_transport"/>
</dbReference>
<evidence type="ECO:0000313" key="7">
    <source>
        <dbReference type="Proteomes" id="UP001500804"/>
    </source>
</evidence>
<proteinExistence type="predicted"/>
<comment type="subcellular location">
    <subcellularLocation>
        <location evidence="1">Cell envelope</location>
    </subcellularLocation>
</comment>
<protein>
    <recommendedName>
        <fullName evidence="8">HlyD family secretion protein</fullName>
    </recommendedName>
</protein>
<evidence type="ECO:0000256" key="4">
    <source>
        <dbReference type="SAM" id="MobiDB-lite"/>
    </source>
</evidence>
<comment type="caution">
    <text evidence="6">The sequence shown here is derived from an EMBL/GenBank/DDBJ whole genome shotgun (WGS) entry which is preliminary data.</text>
</comment>
<evidence type="ECO:0000256" key="5">
    <source>
        <dbReference type="SAM" id="SignalP"/>
    </source>
</evidence>
<name>A0ABP9NYB5_9PSEU</name>
<feature type="signal peptide" evidence="5">
    <location>
        <begin position="1"/>
        <end position="24"/>
    </location>
</feature>
<dbReference type="EMBL" id="BAABJO010000036">
    <property type="protein sequence ID" value="GAA5136997.1"/>
    <property type="molecule type" value="Genomic_DNA"/>
</dbReference>
<feature type="compositionally biased region" description="Gly residues" evidence="4">
    <location>
        <begin position="552"/>
        <end position="563"/>
    </location>
</feature>
<feature type="region of interest" description="Disordered" evidence="4">
    <location>
        <begin position="544"/>
        <end position="563"/>
    </location>
</feature>
<feature type="region of interest" description="Disordered" evidence="4">
    <location>
        <begin position="176"/>
        <end position="223"/>
    </location>
</feature>
<accession>A0ABP9NYB5</accession>
<feature type="coiled-coil region" evidence="3">
    <location>
        <begin position="98"/>
        <end position="155"/>
    </location>
</feature>
<sequence length="563" mass="58376">MSRTTGRRAWAACAIGAVAVLALTACTGEPPPPPTLRVDRGSVQTTVSASGNLVGISEQTLGFPRRGQIKEVLVKVGDQVVPGQELARMDDFALQQTLAQQQASLAEAQAEVDRATGNNSVNATGRTLDQAREILDAVKKQVSETNDLNEAATKRAREQLDFDRKVLDRAIDKLHRDEDGCDDGNDSSLAESNPSTEDSEPTKVPKSSTKKPPPASDDDSTEGASFIVGGIAYSPAQTTQSCQEIVDADRTAVENAKRTVLQSEAALDSAKHQEDVDRAAGQVSIEREQQTVISAENDSGAAQNDRPADIEVRRAQLRNAQAAVRVAQQDVDNTVLYAPVAGTVSAINGRAGEFVGEATGTTPVAPGSTATIPESNDIAAGDSGGGGSQGSGGPFMVLSDINSFQLVVPFEESDAARIAVNQQVDVTVDAVPDLHAPATVLAIAPAGTPSSGIVEYNATIVLRDGSDPRLRDGQTALADVIVESVDNVLRVPSAAVRREGANTVVDVRGEDGQPVPTPFEAGTAGDEYTQVLSGLREGQELLLPQPAQSAASGGGGRGPGGGG</sequence>
<dbReference type="PROSITE" id="PS51257">
    <property type="entry name" value="PROKAR_LIPOPROTEIN"/>
    <property type="match status" value="1"/>
</dbReference>
<dbReference type="SUPFAM" id="SSF111369">
    <property type="entry name" value="HlyD-like secretion proteins"/>
    <property type="match status" value="2"/>
</dbReference>
<feature type="compositionally biased region" description="Gly residues" evidence="4">
    <location>
        <begin position="382"/>
        <end position="392"/>
    </location>
</feature>
<dbReference type="Proteomes" id="UP001500804">
    <property type="component" value="Unassembled WGS sequence"/>
</dbReference>